<organism evidence="1 2">
    <name type="scientific">Thomasclavelia spiroformis DSM 1552</name>
    <dbReference type="NCBI Taxonomy" id="428126"/>
    <lineage>
        <taxon>Bacteria</taxon>
        <taxon>Bacillati</taxon>
        <taxon>Bacillota</taxon>
        <taxon>Erysipelotrichia</taxon>
        <taxon>Erysipelotrichales</taxon>
        <taxon>Coprobacillaceae</taxon>
        <taxon>Thomasclavelia</taxon>
    </lineage>
</organism>
<reference evidence="1" key="1">
    <citation type="submission" date="2008-02" db="EMBL/GenBank/DDBJ databases">
        <authorList>
            <person name="Fulton L."/>
            <person name="Clifton S."/>
            <person name="Fulton B."/>
            <person name="Xu J."/>
            <person name="Minx P."/>
            <person name="Pepin K.H."/>
            <person name="Johnson M."/>
            <person name="Thiruvilangam P."/>
            <person name="Bhonagiri V."/>
            <person name="Nash W.E."/>
            <person name="Mardis E.R."/>
            <person name="Wilson R.K."/>
        </authorList>
    </citation>
    <scope>NUCLEOTIDE SEQUENCE [LARGE SCALE GENOMIC DNA]</scope>
    <source>
        <strain evidence="1">DSM 1552</strain>
    </source>
</reference>
<gene>
    <name evidence="1" type="ORF">CLOSPI_00849</name>
</gene>
<evidence type="ECO:0000313" key="2">
    <source>
        <dbReference type="Proteomes" id="UP000004910"/>
    </source>
</evidence>
<name>B1C0W8_9FIRM</name>
<dbReference type="InterPro" id="IPR046929">
    <property type="entry name" value="HTH_Tnp"/>
</dbReference>
<dbReference type="AlphaFoldDB" id="B1C0W8"/>
<dbReference type="RefSeq" id="WP_004609322.1">
    <property type="nucleotide sequence ID" value="NZ_DS562846.1"/>
</dbReference>
<dbReference type="HOGENOM" id="CLU_138501_0_0_9"/>
<dbReference type="Pfam" id="PF20310">
    <property type="entry name" value="HTH_Tnp_2"/>
    <property type="match status" value="1"/>
</dbReference>
<protein>
    <submittedName>
        <fullName evidence="1">Uncharacterized protein</fullName>
    </submittedName>
</protein>
<dbReference type="EMBL" id="ABIK02000006">
    <property type="protein sequence ID" value="EDS75453.1"/>
    <property type="molecule type" value="Genomic_DNA"/>
</dbReference>
<accession>B1C0W8</accession>
<dbReference type="Proteomes" id="UP000004910">
    <property type="component" value="Unassembled WGS sequence"/>
</dbReference>
<comment type="caution">
    <text evidence="1">The sequence shown here is derived from an EMBL/GenBank/DDBJ whole genome shotgun (WGS) entry which is preliminary data.</text>
</comment>
<proteinExistence type="predicted"/>
<dbReference type="STRING" id="428126.CLOSPI_00849"/>
<sequence length="152" mass="18110">MINKGDDNFMGVNYFSDEQVALLKDNPYIEKITNKSIKYSIKFKEEFWKRYSQGELPSAIVQSFGIDPKILGNSRLSNIVQRIKMEADRLESFEDTRRKNNGRPKTKNLTYEERIAYLEYKVAYQKQEIEFLKKIRSVEKKALWKQQKKNIK</sequence>
<evidence type="ECO:0000313" key="1">
    <source>
        <dbReference type="EMBL" id="EDS75453.1"/>
    </source>
</evidence>
<dbReference type="eggNOG" id="ENOG5032Y8E">
    <property type="taxonomic scope" value="Bacteria"/>
</dbReference>
<reference evidence="1" key="2">
    <citation type="submission" date="2014-06" db="EMBL/GenBank/DDBJ databases">
        <title>Draft genome sequence of Clostridium spiroforme (DSM 1552).</title>
        <authorList>
            <person name="Sudarsanam P."/>
            <person name="Ley R."/>
            <person name="Guruge J."/>
            <person name="Turnbaugh P.J."/>
            <person name="Mahowald M."/>
            <person name="Liep D."/>
            <person name="Gordon J."/>
        </authorList>
    </citation>
    <scope>NUCLEOTIDE SEQUENCE</scope>
    <source>
        <strain evidence="1">DSM 1552</strain>
    </source>
</reference>
<keyword evidence="2" id="KW-1185">Reference proteome</keyword>